<evidence type="ECO:0000313" key="2">
    <source>
        <dbReference type="EMBL" id="MFN2976863.1"/>
    </source>
</evidence>
<evidence type="ECO:0000256" key="1">
    <source>
        <dbReference type="SAM" id="Phobius"/>
    </source>
</evidence>
<reference evidence="2 3" key="1">
    <citation type="submission" date="2024-12" db="EMBL/GenBank/DDBJ databases">
        <authorList>
            <person name="Lee Y."/>
        </authorList>
    </citation>
    <scope>NUCLEOTIDE SEQUENCE [LARGE SCALE GENOMIC DNA]</scope>
    <source>
        <strain evidence="2 3">03SUJ4</strain>
    </source>
</reference>
<accession>A0ABW9KND7</accession>
<keyword evidence="1" id="KW-0812">Transmembrane</keyword>
<dbReference type="Proteomes" id="UP001634747">
    <property type="component" value="Unassembled WGS sequence"/>
</dbReference>
<gene>
    <name evidence="2" type="ORF">ACK2TP_13920</name>
</gene>
<evidence type="ECO:0000313" key="3">
    <source>
        <dbReference type="Proteomes" id="UP001634747"/>
    </source>
</evidence>
<proteinExistence type="predicted"/>
<dbReference type="EMBL" id="JBJYXY010000001">
    <property type="protein sequence ID" value="MFN2976863.1"/>
    <property type="molecule type" value="Genomic_DNA"/>
</dbReference>
<keyword evidence="1" id="KW-0472">Membrane</keyword>
<comment type="caution">
    <text evidence="2">The sequence shown here is derived from an EMBL/GenBank/DDBJ whole genome shotgun (WGS) entry which is preliminary data.</text>
</comment>
<sequence>MNPDPHSSAPSQDEQQLIAFHLGESLSPSEERTLRTRLEHDAAFAALSEEIAQTLRVFSAEPVPAPDTDAAWQRLRSTLPVLDAPQKTQSPIRIFSRTLLGAVRPSAPQAPRFGRGWFAPALAGALALLVLTIGLFVHRRHTVPTVDDAGVVHLRPPQTSTSAAEAQHLDRAERWLTVVNHTTSPLDPTTRAEGEQLLTENALYLQDARARGDLPGAAVLDHLGRVLTTSNHPSEGGLQLRLDMNTDGLLFQIRILRQNQTAPTGDIQ</sequence>
<dbReference type="RefSeq" id="WP_263414953.1">
    <property type="nucleotide sequence ID" value="NZ_BAABBH010000001.1"/>
</dbReference>
<feature type="transmembrane region" description="Helical" evidence="1">
    <location>
        <begin position="117"/>
        <end position="137"/>
    </location>
</feature>
<keyword evidence="3" id="KW-1185">Reference proteome</keyword>
<organism evidence="2 3">
    <name type="scientific">Terriglobus aquaticus</name>
    <dbReference type="NCBI Taxonomy" id="940139"/>
    <lineage>
        <taxon>Bacteria</taxon>
        <taxon>Pseudomonadati</taxon>
        <taxon>Acidobacteriota</taxon>
        <taxon>Terriglobia</taxon>
        <taxon>Terriglobales</taxon>
        <taxon>Acidobacteriaceae</taxon>
        <taxon>Terriglobus</taxon>
    </lineage>
</organism>
<protein>
    <recommendedName>
        <fullName evidence="4">Anti-sigma factor</fullName>
    </recommendedName>
</protein>
<evidence type="ECO:0008006" key="4">
    <source>
        <dbReference type="Google" id="ProtNLM"/>
    </source>
</evidence>
<keyword evidence="1" id="KW-1133">Transmembrane helix</keyword>
<name>A0ABW9KND7_9BACT</name>